<reference evidence="2 3" key="1">
    <citation type="submission" date="2024-11" db="EMBL/GenBank/DDBJ databases">
        <authorList>
            <person name="Heng Y.C."/>
            <person name="Lim A.C.H."/>
            <person name="Lee J.K.Y."/>
            <person name="Kittelmann S."/>
        </authorList>
    </citation>
    <scope>NUCLEOTIDE SEQUENCE [LARGE SCALE GENOMIC DNA]</scope>
    <source>
        <strain evidence="2 3">WILCCON 0269</strain>
    </source>
</reference>
<gene>
    <name evidence="2" type="ORF">ACJDU8_19230</name>
</gene>
<evidence type="ECO:0000313" key="3">
    <source>
        <dbReference type="Proteomes" id="UP001623660"/>
    </source>
</evidence>
<protein>
    <recommendedName>
        <fullName evidence="4">Flagellar hook-length control protein-like C-terminal domain-containing protein</fullName>
    </recommendedName>
</protein>
<dbReference type="RefSeq" id="WP_406793785.1">
    <property type="nucleotide sequence ID" value="NZ_JBJHZX010000035.1"/>
</dbReference>
<dbReference type="EMBL" id="JBJHZX010000035">
    <property type="protein sequence ID" value="MFL0197681.1"/>
    <property type="molecule type" value="Genomic_DNA"/>
</dbReference>
<organism evidence="2 3">
    <name type="scientific">Candidatus Clostridium eludens</name>
    <dbReference type="NCBI Taxonomy" id="3381663"/>
    <lineage>
        <taxon>Bacteria</taxon>
        <taxon>Bacillati</taxon>
        <taxon>Bacillota</taxon>
        <taxon>Clostridia</taxon>
        <taxon>Eubacteriales</taxon>
        <taxon>Clostridiaceae</taxon>
        <taxon>Clostridium</taxon>
    </lineage>
</organism>
<sequence>MIKLAGIWNINSVYNANSKQISTKLSFQIGEKFSARVLNLNKLTGEILLKLLDGWQFSAEIDNPESILENKLIRLQVEGFENDKLKLKVVKSEESQQNESKDSIKLFIKENSLNLNSEDYEIIEKMVKSEIPLTKENISNIKTILDFINKIKQYPKEEDVFIQNYLLSKSINPDSQKGDAIKDTLKNFFNELKNIDKEDLFIFLENNVELNEDNIKSFNNVFKKDSTIYNEIKYLGDILKSDKSIYNNEENNDNVKQSNSYKNGEDNSIGNKVNTLKADEKINYSNQPKLDVNTKSSVIENNTESDKLNKILDEVKNVNTEEKLQVNNRNKLDINENVDSKQTYENNNKSVLSNTLDFDGKMKEMSSHSARNANIIAENIDEIVSQIKDQVNAKTDEIKDIIRQFLEQKSDGKNEFSKNIIYQLNNNINDFKLFNTISNSYYYMDLPINLNDTDYQCKLMIKDDRKKGKKIDSTNVKIITSISTENMGVVDAYLTVNNSKMNIDIKCSKEWLNLLSQGHKRILESLSNMKYNIDVAFYEKKEEMNISTCREFFDDNDIGTLNIRV</sequence>
<evidence type="ECO:0000313" key="2">
    <source>
        <dbReference type="EMBL" id="MFL0197681.1"/>
    </source>
</evidence>
<dbReference type="Proteomes" id="UP001623660">
    <property type="component" value="Unassembled WGS sequence"/>
</dbReference>
<name>A0ABW8SPH0_9CLOT</name>
<comment type="caution">
    <text evidence="2">The sequence shown here is derived from an EMBL/GenBank/DDBJ whole genome shotgun (WGS) entry which is preliminary data.</text>
</comment>
<accession>A0ABW8SPH0</accession>
<proteinExistence type="predicted"/>
<evidence type="ECO:0008006" key="4">
    <source>
        <dbReference type="Google" id="ProtNLM"/>
    </source>
</evidence>
<evidence type="ECO:0000256" key="1">
    <source>
        <dbReference type="SAM" id="MobiDB-lite"/>
    </source>
</evidence>
<feature type="region of interest" description="Disordered" evidence="1">
    <location>
        <begin position="249"/>
        <end position="269"/>
    </location>
</feature>
<keyword evidence="3" id="KW-1185">Reference proteome</keyword>